<evidence type="ECO:0000256" key="2">
    <source>
        <dbReference type="ARBA" id="ARBA00022737"/>
    </source>
</evidence>
<keyword evidence="2" id="KW-0677">Repeat</keyword>
<dbReference type="EMBL" id="JAJQKU010000002">
    <property type="protein sequence ID" value="MCD9097123.1"/>
    <property type="molecule type" value="Genomic_DNA"/>
</dbReference>
<evidence type="ECO:0000256" key="1">
    <source>
        <dbReference type="ARBA" id="ARBA00022723"/>
    </source>
</evidence>
<keyword evidence="1" id="KW-0479">Metal-binding</keyword>
<gene>
    <name evidence="6" type="ORF">LTT95_09250</name>
</gene>
<dbReference type="PROSITE" id="PS50222">
    <property type="entry name" value="EF_HAND_2"/>
    <property type="match status" value="2"/>
</dbReference>
<dbReference type="RefSeq" id="WP_232136073.1">
    <property type="nucleotide sequence ID" value="NZ_CP089507.1"/>
</dbReference>
<dbReference type="InterPro" id="IPR002048">
    <property type="entry name" value="EF_hand_dom"/>
</dbReference>
<feature type="region of interest" description="Disordered" evidence="3">
    <location>
        <begin position="72"/>
        <end position="136"/>
    </location>
</feature>
<dbReference type="Proteomes" id="UP001430360">
    <property type="component" value="Unassembled WGS sequence"/>
</dbReference>
<dbReference type="PROSITE" id="PS00018">
    <property type="entry name" value="EF_HAND_1"/>
    <property type="match status" value="3"/>
</dbReference>
<dbReference type="SMART" id="SM00054">
    <property type="entry name" value="EFh"/>
    <property type="match status" value="3"/>
</dbReference>
<name>A0ABS8UCB2_9GAMM</name>
<keyword evidence="7" id="KW-1185">Reference proteome</keyword>
<dbReference type="SUPFAM" id="SSF47473">
    <property type="entry name" value="EF-hand"/>
    <property type="match status" value="1"/>
</dbReference>
<dbReference type="InterPro" id="IPR011992">
    <property type="entry name" value="EF-hand-dom_pair"/>
</dbReference>
<organism evidence="6 7">
    <name type="scientific">Luteimonas fraxinea</name>
    <dbReference type="NCBI Taxonomy" id="2901869"/>
    <lineage>
        <taxon>Bacteria</taxon>
        <taxon>Pseudomonadati</taxon>
        <taxon>Pseudomonadota</taxon>
        <taxon>Gammaproteobacteria</taxon>
        <taxon>Lysobacterales</taxon>
        <taxon>Lysobacteraceae</taxon>
        <taxon>Luteimonas</taxon>
    </lineage>
</organism>
<keyword evidence="4" id="KW-0732">Signal</keyword>
<comment type="caution">
    <text evidence="6">The sequence shown here is derived from an EMBL/GenBank/DDBJ whole genome shotgun (WGS) entry which is preliminary data.</text>
</comment>
<feature type="signal peptide" evidence="4">
    <location>
        <begin position="1"/>
        <end position="24"/>
    </location>
</feature>
<evidence type="ECO:0000256" key="3">
    <source>
        <dbReference type="SAM" id="MobiDB-lite"/>
    </source>
</evidence>
<reference evidence="6" key="2">
    <citation type="journal article" date="2022" name="Syst. Appl. Microbiol.">
        <title>Physiological and genomic characterisation of Luteimonas fraxinea sp. nov., a bacterial species associated with trees tolerant to ash dieback.</title>
        <authorList>
            <person name="Ulrich K."/>
            <person name="Becker R."/>
            <person name="Behrendt U."/>
            <person name="Kube M."/>
            <person name="Schneck V."/>
            <person name="Ulrich A."/>
        </authorList>
    </citation>
    <scope>NUCLEOTIDE SEQUENCE</scope>
    <source>
        <strain evidence="6">A1P009</strain>
    </source>
</reference>
<evidence type="ECO:0000313" key="7">
    <source>
        <dbReference type="Proteomes" id="UP001430360"/>
    </source>
</evidence>
<sequence>MKTRLITTALLAALSITTIGTAAAQAPVAGTQAAKPDGERHRGHGPRGYGGDRVDALARLDTDNDGRISRAEAQAGQQAMQARRDAHRAERAARGESPRADGPRRESARSADARGERPQRAPGGPRSQKGGGFDLVTNFDAIDTNRDGYLTRSELRTWHTAKSAERRAEGERRFDAKFREADLNGDGKLSRVEVSEKMPRLAERFAWLDENRDGFLSREELRPERPQR</sequence>
<evidence type="ECO:0000256" key="4">
    <source>
        <dbReference type="SAM" id="SignalP"/>
    </source>
</evidence>
<feature type="compositionally biased region" description="Low complexity" evidence="3">
    <location>
        <begin position="72"/>
        <end position="81"/>
    </location>
</feature>
<feature type="domain" description="EF-hand" evidence="5">
    <location>
        <begin position="139"/>
        <end position="165"/>
    </location>
</feature>
<dbReference type="PANTHER" id="PTHR10827">
    <property type="entry name" value="RETICULOCALBIN"/>
    <property type="match status" value="1"/>
</dbReference>
<feature type="chain" id="PRO_5047055204" evidence="4">
    <location>
        <begin position="25"/>
        <end position="228"/>
    </location>
</feature>
<feature type="compositionally biased region" description="Basic and acidic residues" evidence="3">
    <location>
        <begin position="82"/>
        <end position="119"/>
    </location>
</feature>
<dbReference type="PANTHER" id="PTHR10827:SF98">
    <property type="entry name" value="45 KDA CALCIUM-BINDING PROTEIN"/>
    <property type="match status" value="1"/>
</dbReference>
<proteinExistence type="predicted"/>
<dbReference type="Gene3D" id="1.10.238.10">
    <property type="entry name" value="EF-hand"/>
    <property type="match status" value="2"/>
</dbReference>
<protein>
    <submittedName>
        <fullName evidence="6">EF-hand domain-containing protein</fullName>
    </submittedName>
</protein>
<dbReference type="Pfam" id="PF13499">
    <property type="entry name" value="EF-hand_7"/>
    <property type="match status" value="1"/>
</dbReference>
<accession>A0ABS8UCB2</accession>
<dbReference type="InterPro" id="IPR018247">
    <property type="entry name" value="EF_Hand_1_Ca_BS"/>
</dbReference>
<feature type="domain" description="EF-hand" evidence="5">
    <location>
        <begin position="169"/>
        <end position="204"/>
    </location>
</feature>
<feature type="region of interest" description="Disordered" evidence="3">
    <location>
        <begin position="26"/>
        <end position="55"/>
    </location>
</feature>
<evidence type="ECO:0000313" key="6">
    <source>
        <dbReference type="EMBL" id="MCD9097123.1"/>
    </source>
</evidence>
<dbReference type="Pfam" id="PF13202">
    <property type="entry name" value="EF-hand_5"/>
    <property type="match status" value="2"/>
</dbReference>
<reference evidence="6" key="1">
    <citation type="submission" date="2021-12" db="EMBL/GenBank/DDBJ databases">
        <authorList>
            <person name="Ulrich A."/>
        </authorList>
    </citation>
    <scope>NUCLEOTIDE SEQUENCE</scope>
    <source>
        <strain evidence="6">A1P009</strain>
    </source>
</reference>
<evidence type="ECO:0000259" key="5">
    <source>
        <dbReference type="PROSITE" id="PS50222"/>
    </source>
</evidence>